<feature type="transmembrane region" description="Helical" evidence="5">
    <location>
        <begin position="7"/>
        <end position="29"/>
    </location>
</feature>
<evidence type="ECO:0000313" key="6">
    <source>
        <dbReference type="EMBL" id="APE95569.1"/>
    </source>
</evidence>
<dbReference type="EMBL" id="CP016804">
    <property type="protein sequence ID" value="APE95569.1"/>
    <property type="molecule type" value="Genomic_DNA"/>
</dbReference>
<feature type="transmembrane region" description="Helical" evidence="5">
    <location>
        <begin position="74"/>
        <end position="98"/>
    </location>
</feature>
<comment type="subcellular location">
    <subcellularLocation>
        <location evidence="1">Endomembrane system</location>
        <topology evidence="1">Multi-pass membrane protein</topology>
    </subcellularLocation>
</comment>
<dbReference type="GO" id="GO:0016020">
    <property type="term" value="C:membrane"/>
    <property type="evidence" value="ECO:0007669"/>
    <property type="project" value="InterPro"/>
</dbReference>
<dbReference type="KEGG" id="hhsr:HSR6_1120"/>
<sequence length="319" mass="33062">MHSRGRIAIVILGAVGFFLAVQLGALFLQGPFAAAGFQAVEDPSDPANAAFYVGVLLVATVGMLALLKYDLTALLRAFVVLTSGLISAYVFSVVLPPIVDLPGLFHLGAIIGAAAIIIGLAVYPEWWVIDASGLVMGMGAAALFGISLDILPVLLLLTVLAIYDAISVYGTEHMLTLATGVMELRVPVLIVLPTTRTFSFREMVAEMKAETDPETEESADPLERDAFFIGLGDVVIPTILVVSGTVFLETPLLFGLEVAALGAMTGTLLGLLGLLAMVVKGRPHAGLPLLNGGAIAGYLIGALAGGVPIVEALGLAPYL</sequence>
<keyword evidence="2 5" id="KW-0812">Transmembrane</keyword>
<reference evidence="7" key="1">
    <citation type="submission" date="2016-08" db="EMBL/GenBank/DDBJ databases">
        <title>Discovery of first anaerobic lithoheterotrophic haloarchae widely represented in hypersaline habitats.</title>
        <authorList>
            <person name="Sorokin D.Y."/>
            <person name="Kublanov I.V."/>
            <person name="Roman P."/>
            <person name="Sinninghe Damste J.S."/>
            <person name="Golyshin P.N."/>
            <person name="Rojo D."/>
            <person name="Ciordia S."/>
            <person name="Mena Md.C."/>
            <person name="Ferrer M."/>
            <person name="Smedile F."/>
            <person name="Messina E."/>
            <person name="La Cono V."/>
            <person name="Yakimov M.M."/>
        </authorList>
    </citation>
    <scope>NUCLEOTIDE SEQUENCE [LARGE SCALE GENOMIC DNA]</scope>
    <source>
        <strain evidence="7">HSR6</strain>
    </source>
</reference>
<feature type="transmembrane region" description="Helical" evidence="5">
    <location>
        <begin position="254"/>
        <end position="277"/>
    </location>
</feature>
<protein>
    <recommendedName>
        <fullName evidence="8">Presenilin-like membrane protease, A22 family</fullName>
    </recommendedName>
</protein>
<feature type="transmembrane region" description="Helical" evidence="5">
    <location>
        <begin position="175"/>
        <end position="193"/>
    </location>
</feature>
<dbReference type="NCBIfam" id="NF041679">
    <property type="entry name" value="IMP_arch_presen"/>
    <property type="match status" value="1"/>
</dbReference>
<keyword evidence="3 5" id="KW-1133">Transmembrane helix</keyword>
<name>A0A1J1ADB9_9EURY</name>
<feature type="transmembrane region" description="Helical" evidence="5">
    <location>
        <begin position="49"/>
        <end position="67"/>
    </location>
</feature>
<dbReference type="Proteomes" id="UP000186165">
    <property type="component" value="Chromosome"/>
</dbReference>
<dbReference type="GO" id="GO:0042500">
    <property type="term" value="F:aspartic endopeptidase activity, intramembrane cleaving"/>
    <property type="evidence" value="ECO:0007669"/>
    <property type="project" value="InterPro"/>
</dbReference>
<accession>A0A1J1ADB9</accession>
<evidence type="ECO:0000256" key="3">
    <source>
        <dbReference type="ARBA" id="ARBA00022989"/>
    </source>
</evidence>
<proteinExistence type="predicted"/>
<dbReference type="InterPro" id="IPR010545">
    <property type="entry name" value="SPP"/>
</dbReference>
<dbReference type="InterPro" id="IPR006639">
    <property type="entry name" value="Preselin/SPP"/>
</dbReference>
<feature type="transmembrane region" description="Helical" evidence="5">
    <location>
        <begin position="104"/>
        <end position="123"/>
    </location>
</feature>
<feature type="transmembrane region" description="Helical" evidence="5">
    <location>
        <begin position="226"/>
        <end position="248"/>
    </location>
</feature>
<gene>
    <name evidence="6" type="ORF">HSR6_1120</name>
</gene>
<dbReference type="SMART" id="SM00730">
    <property type="entry name" value="PSN"/>
    <property type="match status" value="1"/>
</dbReference>
<dbReference type="GO" id="GO:0012505">
    <property type="term" value="C:endomembrane system"/>
    <property type="evidence" value="ECO:0007669"/>
    <property type="project" value="UniProtKB-SubCell"/>
</dbReference>
<evidence type="ECO:0000256" key="2">
    <source>
        <dbReference type="ARBA" id="ARBA00022692"/>
    </source>
</evidence>
<evidence type="ECO:0000313" key="7">
    <source>
        <dbReference type="Proteomes" id="UP000186165"/>
    </source>
</evidence>
<evidence type="ECO:0000256" key="4">
    <source>
        <dbReference type="ARBA" id="ARBA00023136"/>
    </source>
</evidence>
<evidence type="ECO:0000256" key="5">
    <source>
        <dbReference type="SAM" id="Phobius"/>
    </source>
</evidence>
<dbReference type="GeneID" id="30417644"/>
<organism evidence="6 7">
    <name type="scientific">Halodesulfurarchaeum formicicum</name>
    <dbReference type="NCBI Taxonomy" id="1873524"/>
    <lineage>
        <taxon>Archaea</taxon>
        <taxon>Methanobacteriati</taxon>
        <taxon>Methanobacteriota</taxon>
        <taxon>Stenosarchaea group</taxon>
        <taxon>Halobacteria</taxon>
        <taxon>Halobacteriales</taxon>
        <taxon>Halobacteriaceae</taxon>
        <taxon>Halodesulfurarchaeum</taxon>
    </lineage>
</organism>
<evidence type="ECO:0000256" key="1">
    <source>
        <dbReference type="ARBA" id="ARBA00004127"/>
    </source>
</evidence>
<dbReference type="OrthoDB" id="241093at2157"/>
<dbReference type="AlphaFoldDB" id="A0A1J1ADB9"/>
<evidence type="ECO:0008006" key="8">
    <source>
        <dbReference type="Google" id="ProtNLM"/>
    </source>
</evidence>
<feature type="transmembrane region" description="Helical" evidence="5">
    <location>
        <begin position="135"/>
        <end position="163"/>
    </location>
</feature>
<feature type="transmembrane region" description="Helical" evidence="5">
    <location>
        <begin position="289"/>
        <end position="310"/>
    </location>
</feature>
<keyword evidence="4 5" id="KW-0472">Membrane</keyword>
<dbReference type="RefSeq" id="WP_070364969.1">
    <property type="nucleotide sequence ID" value="NZ_CP016070.1"/>
</dbReference>
<keyword evidence="7" id="KW-1185">Reference proteome</keyword>
<dbReference type="Pfam" id="PF06550">
    <property type="entry name" value="SPP"/>
    <property type="match status" value="1"/>
</dbReference>